<dbReference type="PANTHER" id="PTHR15032">
    <property type="entry name" value="N-ACYL-PHOSPHATIDYLETHANOLAMINE-HYDROLYZING PHOSPHOLIPASE D"/>
    <property type="match status" value="1"/>
</dbReference>
<keyword evidence="1" id="KW-0732">Signal</keyword>
<dbReference type="OrthoDB" id="332863at2759"/>
<evidence type="ECO:0000313" key="4">
    <source>
        <dbReference type="Proteomes" id="UP000253551"/>
    </source>
</evidence>
<organism evidence="3 4">
    <name type="scientific">Rhizopus stolonifer</name>
    <name type="common">Rhizopus nigricans</name>
    <dbReference type="NCBI Taxonomy" id="4846"/>
    <lineage>
        <taxon>Eukaryota</taxon>
        <taxon>Fungi</taxon>
        <taxon>Fungi incertae sedis</taxon>
        <taxon>Mucoromycota</taxon>
        <taxon>Mucoromycotina</taxon>
        <taxon>Mucoromycetes</taxon>
        <taxon>Mucorales</taxon>
        <taxon>Mucorineae</taxon>
        <taxon>Rhizopodaceae</taxon>
        <taxon>Rhizopus</taxon>
    </lineage>
</organism>
<dbReference type="EMBL" id="PJQM01000016">
    <property type="protein sequence ID" value="RCI07209.1"/>
    <property type="molecule type" value="Genomic_DNA"/>
</dbReference>
<dbReference type="GO" id="GO:0005737">
    <property type="term" value="C:cytoplasm"/>
    <property type="evidence" value="ECO:0007669"/>
    <property type="project" value="TreeGrafter"/>
</dbReference>
<evidence type="ECO:0000256" key="1">
    <source>
        <dbReference type="SAM" id="SignalP"/>
    </source>
</evidence>
<dbReference type="AlphaFoldDB" id="A0A367KYB6"/>
<dbReference type="STRING" id="4846.A0A367KYB6"/>
<protein>
    <recommendedName>
        <fullName evidence="2">Metallo-beta-lactamase domain-containing protein</fullName>
    </recommendedName>
</protein>
<dbReference type="InterPro" id="IPR036866">
    <property type="entry name" value="RibonucZ/Hydroxyglut_hydro"/>
</dbReference>
<dbReference type="InterPro" id="IPR001279">
    <property type="entry name" value="Metallo-B-lactamas"/>
</dbReference>
<reference evidence="3 4" key="1">
    <citation type="journal article" date="2018" name="G3 (Bethesda)">
        <title>Phylogenetic and Phylogenomic Definition of Rhizopus Species.</title>
        <authorList>
            <person name="Gryganskyi A.P."/>
            <person name="Golan J."/>
            <person name="Dolatabadi S."/>
            <person name="Mondo S."/>
            <person name="Robb S."/>
            <person name="Idnurm A."/>
            <person name="Muszewska A."/>
            <person name="Steczkiewicz K."/>
            <person name="Masonjones S."/>
            <person name="Liao H.L."/>
            <person name="Gajdeczka M.T."/>
            <person name="Anike F."/>
            <person name="Vuek A."/>
            <person name="Anishchenko I.M."/>
            <person name="Voigt K."/>
            <person name="de Hoog G.S."/>
            <person name="Smith M.E."/>
            <person name="Heitman J."/>
            <person name="Vilgalys R."/>
            <person name="Stajich J.E."/>
        </authorList>
    </citation>
    <scope>NUCLEOTIDE SEQUENCE [LARGE SCALE GENOMIC DNA]</scope>
    <source>
        <strain evidence="3 4">LSU 92-RS-03</strain>
    </source>
</reference>
<feature type="chain" id="PRO_5016663148" description="Metallo-beta-lactamase domain-containing protein" evidence="1">
    <location>
        <begin position="23"/>
        <end position="342"/>
    </location>
</feature>
<dbReference type="Pfam" id="PF12706">
    <property type="entry name" value="Lactamase_B_2"/>
    <property type="match status" value="1"/>
</dbReference>
<dbReference type="PANTHER" id="PTHR15032:SF4">
    <property type="entry name" value="N-ACYL-PHOSPHATIDYLETHANOLAMINE-HYDROLYZING PHOSPHOLIPASE D"/>
    <property type="match status" value="1"/>
</dbReference>
<feature type="domain" description="Metallo-beta-lactamase" evidence="2">
    <location>
        <begin position="106"/>
        <end position="293"/>
    </location>
</feature>
<evidence type="ECO:0000313" key="3">
    <source>
        <dbReference type="EMBL" id="RCI07209.1"/>
    </source>
</evidence>
<name>A0A367KYB6_RHIST</name>
<feature type="signal peptide" evidence="1">
    <location>
        <begin position="1"/>
        <end position="22"/>
    </location>
</feature>
<accession>A0A367KYB6</accession>
<dbReference type="Gene3D" id="3.60.15.10">
    <property type="entry name" value="Ribonuclease Z/Hydroxyacylglutathione hydrolase-like"/>
    <property type="match status" value="1"/>
</dbReference>
<dbReference type="SUPFAM" id="SSF56281">
    <property type="entry name" value="Metallo-hydrolase/oxidoreductase"/>
    <property type="match status" value="1"/>
</dbReference>
<sequence>MFRRVALTLTAITLFPMSTVQAQPKAHHDRNGFKNPWPSFISYGLTDALKMSFSLERNRPFTDIKERKVPMPVKMDWELIKKKEQDVIKATWLGHACVLLQINGFNILLDPIFSERCSPVQFVGPKRYTDSPCQLKDLPPIDAVVISHNHYDHLDKDTIEELSQMHPDCRFYVPLGNKAWFTMEDKERRVIELDWWEDSMLQSKIRLTCTPCQHFTGRGLFDRNKTLWASWCIEGLDGGKIFFGGDTGYRAIPQDKIGEKFGGFDLALIPIGAYSPRWFMSPIHCCPEDAVRIGIHWGTFVLTDESVYDPPERLQKASKELGLSEKEFDVVRLGETFVTKAQ</sequence>
<evidence type="ECO:0000259" key="2">
    <source>
        <dbReference type="Pfam" id="PF12706"/>
    </source>
</evidence>
<proteinExistence type="predicted"/>
<gene>
    <name evidence="3" type="ORF">CU098_013875</name>
</gene>
<comment type="caution">
    <text evidence="3">The sequence shown here is derived from an EMBL/GenBank/DDBJ whole genome shotgun (WGS) entry which is preliminary data.</text>
</comment>
<dbReference type="Proteomes" id="UP000253551">
    <property type="component" value="Unassembled WGS sequence"/>
</dbReference>
<keyword evidence="4" id="KW-1185">Reference proteome</keyword>